<organism evidence="2 3">
    <name type="scientific">Eumeta variegata</name>
    <name type="common">Bagworm moth</name>
    <name type="synonym">Eumeta japonica</name>
    <dbReference type="NCBI Taxonomy" id="151549"/>
    <lineage>
        <taxon>Eukaryota</taxon>
        <taxon>Metazoa</taxon>
        <taxon>Ecdysozoa</taxon>
        <taxon>Arthropoda</taxon>
        <taxon>Hexapoda</taxon>
        <taxon>Insecta</taxon>
        <taxon>Pterygota</taxon>
        <taxon>Neoptera</taxon>
        <taxon>Endopterygota</taxon>
        <taxon>Lepidoptera</taxon>
        <taxon>Glossata</taxon>
        <taxon>Ditrysia</taxon>
        <taxon>Tineoidea</taxon>
        <taxon>Psychidae</taxon>
        <taxon>Oiketicinae</taxon>
        <taxon>Eumeta</taxon>
    </lineage>
</organism>
<evidence type="ECO:0000256" key="1">
    <source>
        <dbReference type="SAM" id="MobiDB-lite"/>
    </source>
</evidence>
<accession>A0A4C1ZVB7</accession>
<evidence type="ECO:0000313" key="3">
    <source>
        <dbReference type="Proteomes" id="UP000299102"/>
    </source>
</evidence>
<keyword evidence="3" id="KW-1185">Reference proteome</keyword>
<feature type="region of interest" description="Disordered" evidence="1">
    <location>
        <begin position="127"/>
        <end position="168"/>
    </location>
</feature>
<dbReference type="AlphaFoldDB" id="A0A4C1ZVB7"/>
<comment type="caution">
    <text evidence="2">The sequence shown here is derived from an EMBL/GenBank/DDBJ whole genome shotgun (WGS) entry which is preliminary data.</text>
</comment>
<sequence length="214" mass="23783">MSFRSGRVILCRRVAKEHRGRLSCRPACGSLFTGNHEKSGGNYTERRSADIADNIVHDRLYEVDIFIKCDRETGAANADRVSELSAHRVLFPVFDAIWQKSKFNHQKDRKPNPATIFNFTPTRFDFGPPAPAQRGLQAADSRDTQTNVHSEARDGMDPIPKGANDAKRSNGTYSIVFRTIESIGSSIRMSDKSDPTPVINLVARLPPPAPRPPP</sequence>
<dbReference type="Proteomes" id="UP000299102">
    <property type="component" value="Unassembled WGS sequence"/>
</dbReference>
<dbReference type="EMBL" id="BGZK01002167">
    <property type="protein sequence ID" value="GBP91402.1"/>
    <property type="molecule type" value="Genomic_DNA"/>
</dbReference>
<gene>
    <name evidence="2" type="ORF">EVAR_67291_1</name>
</gene>
<name>A0A4C1ZVB7_EUMVA</name>
<reference evidence="2 3" key="1">
    <citation type="journal article" date="2019" name="Commun. Biol.">
        <title>The bagworm genome reveals a unique fibroin gene that provides high tensile strength.</title>
        <authorList>
            <person name="Kono N."/>
            <person name="Nakamura H."/>
            <person name="Ohtoshi R."/>
            <person name="Tomita M."/>
            <person name="Numata K."/>
            <person name="Arakawa K."/>
        </authorList>
    </citation>
    <scope>NUCLEOTIDE SEQUENCE [LARGE SCALE GENOMIC DNA]</scope>
</reference>
<protein>
    <submittedName>
        <fullName evidence="2">Uncharacterized protein</fullName>
    </submittedName>
</protein>
<proteinExistence type="predicted"/>
<evidence type="ECO:0000313" key="2">
    <source>
        <dbReference type="EMBL" id="GBP91402.1"/>
    </source>
</evidence>